<protein>
    <submittedName>
        <fullName evidence="2">Uncharacterized protein</fullName>
    </submittedName>
</protein>
<gene>
    <name evidence="2" type="ORF">SAMN02745824_1924</name>
</gene>
<evidence type="ECO:0000313" key="2">
    <source>
        <dbReference type="EMBL" id="SIN82517.1"/>
    </source>
</evidence>
<evidence type="ECO:0000256" key="1">
    <source>
        <dbReference type="SAM" id="MobiDB-lite"/>
    </source>
</evidence>
<dbReference type="EMBL" id="FSQW01000002">
    <property type="protein sequence ID" value="SIN82517.1"/>
    <property type="molecule type" value="Genomic_DNA"/>
</dbReference>
<name>A0A1N6EHU2_9SPHN</name>
<feature type="region of interest" description="Disordered" evidence="1">
    <location>
        <begin position="21"/>
        <end position="40"/>
    </location>
</feature>
<proteinExistence type="predicted"/>
<evidence type="ECO:0000313" key="3">
    <source>
        <dbReference type="Proteomes" id="UP000185192"/>
    </source>
</evidence>
<sequence length="40" mass="4217">MLHILYCELIGSLTVGHANTGPVGRTAKTQGSHVLNEGIK</sequence>
<dbReference type="AlphaFoldDB" id="A0A1N6EHU2"/>
<organism evidence="2 3">
    <name type="scientific">Parasphingorhabdus marina DSM 22363</name>
    <dbReference type="NCBI Taxonomy" id="1123272"/>
    <lineage>
        <taxon>Bacteria</taxon>
        <taxon>Pseudomonadati</taxon>
        <taxon>Pseudomonadota</taxon>
        <taxon>Alphaproteobacteria</taxon>
        <taxon>Sphingomonadales</taxon>
        <taxon>Sphingomonadaceae</taxon>
        <taxon>Parasphingorhabdus</taxon>
    </lineage>
</organism>
<dbReference type="STRING" id="1123272.SAMN02745824_1924"/>
<accession>A0A1N6EHU2</accession>
<keyword evidence="3" id="KW-1185">Reference proteome</keyword>
<reference evidence="3" key="1">
    <citation type="submission" date="2016-11" db="EMBL/GenBank/DDBJ databases">
        <authorList>
            <person name="Varghese N."/>
            <person name="Submissions S."/>
        </authorList>
    </citation>
    <scope>NUCLEOTIDE SEQUENCE [LARGE SCALE GENOMIC DNA]</scope>
    <source>
        <strain evidence="3">DSM 22363</strain>
    </source>
</reference>
<dbReference type="Proteomes" id="UP000185192">
    <property type="component" value="Unassembled WGS sequence"/>
</dbReference>